<reference evidence="3" key="1">
    <citation type="journal article" date="2019" name="Int. J. Syst. Evol. Microbiol.">
        <title>The Global Catalogue of Microorganisms (GCM) 10K type strain sequencing project: providing services to taxonomists for standard genome sequencing and annotation.</title>
        <authorList>
            <consortium name="The Broad Institute Genomics Platform"/>
            <consortium name="The Broad Institute Genome Sequencing Center for Infectious Disease"/>
            <person name="Wu L."/>
            <person name="Ma J."/>
        </authorList>
    </citation>
    <scope>NUCLEOTIDE SEQUENCE [LARGE SCALE GENOMIC DNA]</scope>
    <source>
        <strain evidence="3">KCTC 42441</strain>
    </source>
</reference>
<comment type="caution">
    <text evidence="2">The sequence shown here is derived from an EMBL/GenBank/DDBJ whole genome shotgun (WGS) entry which is preliminary data.</text>
</comment>
<feature type="compositionally biased region" description="Low complexity" evidence="1">
    <location>
        <begin position="103"/>
        <end position="115"/>
    </location>
</feature>
<feature type="compositionally biased region" description="Basic and acidic residues" evidence="1">
    <location>
        <begin position="84"/>
        <end position="95"/>
    </location>
</feature>
<name>A0ABV7XJH1_9GAMM</name>
<dbReference type="EMBL" id="JBHRYA010000003">
    <property type="protein sequence ID" value="MFC3715223.1"/>
    <property type="molecule type" value="Genomic_DNA"/>
</dbReference>
<keyword evidence="3" id="KW-1185">Reference proteome</keyword>
<gene>
    <name evidence="2" type="ORF">ACFONC_03540</name>
</gene>
<evidence type="ECO:0000256" key="1">
    <source>
        <dbReference type="SAM" id="MobiDB-lite"/>
    </source>
</evidence>
<evidence type="ECO:0000313" key="3">
    <source>
        <dbReference type="Proteomes" id="UP001595705"/>
    </source>
</evidence>
<evidence type="ECO:0000313" key="2">
    <source>
        <dbReference type="EMBL" id="MFC3715223.1"/>
    </source>
</evidence>
<dbReference type="RefSeq" id="WP_386742335.1">
    <property type="nucleotide sequence ID" value="NZ_JBHRYA010000003.1"/>
</dbReference>
<organism evidence="2 3">
    <name type="scientific">Luteimonas soli</name>
    <dbReference type="NCBI Taxonomy" id="1648966"/>
    <lineage>
        <taxon>Bacteria</taxon>
        <taxon>Pseudomonadati</taxon>
        <taxon>Pseudomonadota</taxon>
        <taxon>Gammaproteobacteria</taxon>
        <taxon>Lysobacterales</taxon>
        <taxon>Lysobacteraceae</taxon>
        <taxon>Luteimonas</taxon>
    </lineage>
</organism>
<proteinExistence type="predicted"/>
<feature type="region of interest" description="Disordered" evidence="1">
    <location>
        <begin position="84"/>
        <end position="115"/>
    </location>
</feature>
<accession>A0ABV7XJH1</accession>
<dbReference type="Proteomes" id="UP001595705">
    <property type="component" value="Unassembled WGS sequence"/>
</dbReference>
<sequence>MTLVESPPLATCPACGCTDAAGAQAHAIAAALADDDLDRAMTLGLLEPVACGICTGDCSERLQEAREARLRALAARERYRARQARLERRAAERAARRAPPPATGTSAPSLPPAAAAALARAKARAAGKS</sequence>
<protein>
    <submittedName>
        <fullName evidence="2">Uncharacterized protein</fullName>
    </submittedName>
</protein>